<keyword evidence="6" id="KW-0686">Riboflavin biosynthesis</keyword>
<evidence type="ECO:0000256" key="10">
    <source>
        <dbReference type="PROSITE-ProRule" id="PRU00524"/>
    </source>
</evidence>
<dbReference type="Pfam" id="PF00677">
    <property type="entry name" value="Lum_binding"/>
    <property type="match status" value="2"/>
</dbReference>
<dbReference type="InterPro" id="IPR001783">
    <property type="entry name" value="Lumazine-bd"/>
</dbReference>
<evidence type="ECO:0000256" key="1">
    <source>
        <dbReference type="ARBA" id="ARBA00000968"/>
    </source>
</evidence>
<dbReference type="Proteomes" id="UP000294289">
    <property type="component" value="Chromosome"/>
</dbReference>
<sequence>MFTGLIQGVAEVFSVEKKINLSTYVIKMPLNLLSGLEVGSSVSCNGCCLTVIAMEDDKISFDLLKETLRLTNLSLLQVGEKVNIERAARFSDEIGGHLISGHILMTAIIIKICSVDNFYQIWFKIEDCSQIKYIFYKGFIAIDGISLTVGKVRKTTFCAHLIPETLLRTTLGLKLPGQRVNIEIDLNTKSIVDTVERFLMFQQNIRSSYFNE</sequence>
<dbReference type="SUPFAM" id="SSF63380">
    <property type="entry name" value="Riboflavin synthase domain-like"/>
    <property type="match status" value="2"/>
</dbReference>
<dbReference type="AlphaFoldDB" id="A0A803FUJ9"/>
<evidence type="ECO:0000259" key="11">
    <source>
        <dbReference type="PROSITE" id="PS51177"/>
    </source>
</evidence>
<dbReference type="PANTHER" id="PTHR21098:SF0">
    <property type="entry name" value="RIBOFLAVIN SYNTHASE"/>
    <property type="match status" value="1"/>
</dbReference>
<feature type="repeat" description="Lumazine-binding" evidence="10">
    <location>
        <begin position="98"/>
        <end position="195"/>
    </location>
</feature>
<evidence type="ECO:0000313" key="12">
    <source>
        <dbReference type="EMBL" id="VFP88833.1"/>
    </source>
</evidence>
<dbReference type="PANTHER" id="PTHR21098">
    <property type="entry name" value="RIBOFLAVIN SYNTHASE ALPHA CHAIN"/>
    <property type="match status" value="1"/>
</dbReference>
<proteinExistence type="predicted"/>
<evidence type="ECO:0000256" key="7">
    <source>
        <dbReference type="ARBA" id="ARBA00022679"/>
    </source>
</evidence>
<dbReference type="InterPro" id="IPR026017">
    <property type="entry name" value="Lumazine-bd_dom"/>
</dbReference>
<evidence type="ECO:0000256" key="6">
    <source>
        <dbReference type="ARBA" id="ARBA00022619"/>
    </source>
</evidence>
<dbReference type="Gene3D" id="2.40.30.20">
    <property type="match status" value="2"/>
</dbReference>
<evidence type="ECO:0000256" key="5">
    <source>
        <dbReference type="ARBA" id="ARBA00013950"/>
    </source>
</evidence>
<gene>
    <name evidence="12" type="primary">ribC</name>
    <name evidence="12" type="ORF">ERCIPICE3303_620</name>
</gene>
<dbReference type="NCBIfam" id="NF006767">
    <property type="entry name" value="PRK09289.1"/>
    <property type="match status" value="1"/>
</dbReference>
<feature type="domain" description="Lumazine-binding" evidence="11">
    <location>
        <begin position="1"/>
        <end position="97"/>
    </location>
</feature>
<dbReference type="OrthoDB" id="9788537at2"/>
<dbReference type="RefSeq" id="WP_157991230.1">
    <property type="nucleotide sequence ID" value="NZ_LR217737.1"/>
</dbReference>
<dbReference type="NCBIfam" id="TIGR00187">
    <property type="entry name" value="ribE"/>
    <property type="match status" value="1"/>
</dbReference>
<evidence type="ECO:0000256" key="9">
    <source>
        <dbReference type="NCBIfam" id="TIGR00187"/>
    </source>
</evidence>
<feature type="domain" description="Lumazine-binding" evidence="11">
    <location>
        <begin position="98"/>
        <end position="195"/>
    </location>
</feature>
<comment type="catalytic activity">
    <reaction evidence="1">
        <text>2 6,7-dimethyl-8-(1-D-ribityl)lumazine + H(+) = 5-amino-6-(D-ribitylamino)uracil + riboflavin</text>
        <dbReference type="Rhea" id="RHEA:20772"/>
        <dbReference type="ChEBI" id="CHEBI:15378"/>
        <dbReference type="ChEBI" id="CHEBI:15934"/>
        <dbReference type="ChEBI" id="CHEBI:57986"/>
        <dbReference type="ChEBI" id="CHEBI:58201"/>
        <dbReference type="EC" id="2.5.1.9"/>
    </reaction>
</comment>
<dbReference type="EC" id="2.5.1.9" evidence="4 9"/>
<evidence type="ECO:0000256" key="3">
    <source>
        <dbReference type="ARBA" id="ARBA00004887"/>
    </source>
</evidence>
<comment type="function">
    <text evidence="2">Catalyzes the dismutation of two molecules of 6,7-dimethyl-8-ribityllumazine, resulting in the formation of riboflavin and 5-amino-6-(D-ribitylamino)uracil.</text>
</comment>
<comment type="pathway">
    <text evidence="3">Cofactor biosynthesis; riboflavin biosynthesis; riboflavin from 2-hydroxy-3-oxobutyl phosphate and 5-amino-6-(D-ribitylamino)uracil: step 2/2.</text>
</comment>
<dbReference type="GO" id="GO:0004746">
    <property type="term" value="F:riboflavin synthase activity"/>
    <property type="evidence" value="ECO:0007669"/>
    <property type="project" value="UniProtKB-UniRule"/>
</dbReference>
<dbReference type="UniPathway" id="UPA00275">
    <property type="reaction ID" value="UER00405"/>
</dbReference>
<accession>A0A803FUJ9</accession>
<reference evidence="12 13" key="1">
    <citation type="submission" date="2019-02" db="EMBL/GenBank/DDBJ databases">
        <authorList>
            <person name="Manzano-Marin A."/>
            <person name="Manzano-Marin A."/>
        </authorList>
    </citation>
    <scope>NUCLEOTIDE SEQUENCE [LARGE SCALE GENOMIC DNA]</scope>
    <source>
        <strain evidence="12 13">ErCipiceae</strain>
    </source>
</reference>
<dbReference type="InterPro" id="IPR023366">
    <property type="entry name" value="ATP_synth_asu-like_sf"/>
</dbReference>
<keyword evidence="7 12" id="KW-0808">Transferase</keyword>
<dbReference type="GO" id="GO:0009231">
    <property type="term" value="P:riboflavin biosynthetic process"/>
    <property type="evidence" value="ECO:0007669"/>
    <property type="project" value="UniProtKB-UniPathway"/>
</dbReference>
<dbReference type="CDD" id="cd00402">
    <property type="entry name" value="Riboflavin_synthase_like"/>
    <property type="match status" value="1"/>
</dbReference>
<protein>
    <recommendedName>
        <fullName evidence="5 9">Riboflavin synthase</fullName>
        <ecNumber evidence="4 9">2.5.1.9</ecNumber>
    </recommendedName>
</protein>
<name>A0A803FUJ9_9GAMM</name>
<evidence type="ECO:0000313" key="13">
    <source>
        <dbReference type="Proteomes" id="UP000294289"/>
    </source>
</evidence>
<feature type="repeat" description="Lumazine-binding" evidence="10">
    <location>
        <begin position="1"/>
        <end position="97"/>
    </location>
</feature>
<dbReference type="EMBL" id="LR217737">
    <property type="protein sequence ID" value="VFP88833.1"/>
    <property type="molecule type" value="Genomic_DNA"/>
</dbReference>
<dbReference type="InterPro" id="IPR017938">
    <property type="entry name" value="Riboflavin_synthase-like_b-brl"/>
</dbReference>
<organism evidence="12 13">
    <name type="scientific">Candidatus Erwinia haradaeae</name>
    <dbReference type="NCBI Taxonomy" id="1922217"/>
    <lineage>
        <taxon>Bacteria</taxon>
        <taxon>Pseudomonadati</taxon>
        <taxon>Pseudomonadota</taxon>
        <taxon>Gammaproteobacteria</taxon>
        <taxon>Enterobacterales</taxon>
        <taxon>Erwiniaceae</taxon>
        <taxon>Erwinia</taxon>
    </lineage>
</organism>
<dbReference type="FunFam" id="2.40.30.20:FF:000003">
    <property type="entry name" value="Riboflavin synthase, alpha subunit"/>
    <property type="match status" value="1"/>
</dbReference>
<dbReference type="NCBIfam" id="NF009566">
    <property type="entry name" value="PRK13020.1"/>
    <property type="match status" value="1"/>
</dbReference>
<evidence type="ECO:0000256" key="8">
    <source>
        <dbReference type="ARBA" id="ARBA00022737"/>
    </source>
</evidence>
<keyword evidence="8" id="KW-0677">Repeat</keyword>
<evidence type="ECO:0000256" key="2">
    <source>
        <dbReference type="ARBA" id="ARBA00002803"/>
    </source>
</evidence>
<dbReference type="PIRSF" id="PIRSF000498">
    <property type="entry name" value="Riboflavin_syn_A"/>
    <property type="match status" value="1"/>
</dbReference>
<dbReference type="GO" id="GO:0005829">
    <property type="term" value="C:cytosol"/>
    <property type="evidence" value="ECO:0007669"/>
    <property type="project" value="TreeGrafter"/>
</dbReference>
<dbReference type="PROSITE" id="PS51177">
    <property type="entry name" value="LUMAZINE_BIND"/>
    <property type="match status" value="2"/>
</dbReference>
<evidence type="ECO:0000256" key="4">
    <source>
        <dbReference type="ARBA" id="ARBA00012827"/>
    </source>
</evidence>